<dbReference type="PANTHER" id="PTHR30038:SF0">
    <property type="entry name" value="TUNGSTEN-CONTAINING ALDEHYDE FERREDOXIN OXIDOREDUCTASE"/>
    <property type="match status" value="1"/>
</dbReference>
<keyword evidence="5" id="KW-0408">Iron</keyword>
<dbReference type="GO" id="GO:0046872">
    <property type="term" value="F:metal ion binding"/>
    <property type="evidence" value="ECO:0007669"/>
    <property type="project" value="UniProtKB-KW"/>
</dbReference>
<dbReference type="GO" id="GO:0051539">
    <property type="term" value="F:4 iron, 4 sulfur cluster binding"/>
    <property type="evidence" value="ECO:0007669"/>
    <property type="project" value="UniProtKB-KW"/>
</dbReference>
<dbReference type="Pfam" id="PF02730">
    <property type="entry name" value="AFOR_N"/>
    <property type="match status" value="1"/>
</dbReference>
<dbReference type="InterPro" id="IPR013984">
    <property type="entry name" value="Ald_Fedxn_OxRdtase_dom2"/>
</dbReference>
<protein>
    <recommendedName>
        <fullName evidence="7">Aldehyde ferredoxin oxidoreductase N-terminal domain-containing protein</fullName>
    </recommendedName>
</protein>
<feature type="non-terminal residue" evidence="8">
    <location>
        <position position="403"/>
    </location>
</feature>
<evidence type="ECO:0000256" key="4">
    <source>
        <dbReference type="ARBA" id="ARBA00022723"/>
    </source>
</evidence>
<name>X1S2V3_9ZZZZ</name>
<evidence type="ECO:0000256" key="5">
    <source>
        <dbReference type="ARBA" id="ARBA00023004"/>
    </source>
</evidence>
<gene>
    <name evidence="8" type="ORF">S12H4_15458</name>
</gene>
<dbReference type="SMART" id="SM00790">
    <property type="entry name" value="AFOR_N"/>
    <property type="match status" value="1"/>
</dbReference>
<proteinExistence type="inferred from homology"/>
<comment type="similarity">
    <text evidence="2">Belongs to the AOR/FOR family.</text>
</comment>
<dbReference type="EMBL" id="BARW01007427">
    <property type="protein sequence ID" value="GAI87377.1"/>
    <property type="molecule type" value="Genomic_DNA"/>
</dbReference>
<dbReference type="InterPro" id="IPR036503">
    <property type="entry name" value="Ald_Fedxn_OxRdtase_N_sf"/>
</dbReference>
<dbReference type="InterPro" id="IPR051919">
    <property type="entry name" value="W-dependent_AOR"/>
</dbReference>
<accession>X1S2V3</accession>
<dbReference type="GO" id="GO:0009055">
    <property type="term" value="F:electron transfer activity"/>
    <property type="evidence" value="ECO:0007669"/>
    <property type="project" value="InterPro"/>
</dbReference>
<dbReference type="Pfam" id="PF01314">
    <property type="entry name" value="AFOR_C"/>
    <property type="match status" value="1"/>
</dbReference>
<dbReference type="SUPFAM" id="SSF48310">
    <property type="entry name" value="Aldehyde ferredoxin oxidoreductase, C-terminal domains"/>
    <property type="match status" value="1"/>
</dbReference>
<dbReference type="PANTHER" id="PTHR30038">
    <property type="entry name" value="ALDEHYDE FERREDOXIN OXIDOREDUCTASE"/>
    <property type="match status" value="1"/>
</dbReference>
<feature type="non-terminal residue" evidence="8">
    <location>
        <position position="1"/>
    </location>
</feature>
<dbReference type="InterPro" id="IPR001203">
    <property type="entry name" value="OxRdtase_Ald_Fedxn_C"/>
</dbReference>
<organism evidence="8">
    <name type="scientific">marine sediment metagenome</name>
    <dbReference type="NCBI Taxonomy" id="412755"/>
    <lineage>
        <taxon>unclassified sequences</taxon>
        <taxon>metagenomes</taxon>
        <taxon>ecological metagenomes</taxon>
    </lineage>
</organism>
<dbReference type="SUPFAM" id="SSF56228">
    <property type="entry name" value="Aldehyde ferredoxin oxidoreductase, N-terminal domain"/>
    <property type="match status" value="1"/>
</dbReference>
<dbReference type="Gene3D" id="3.60.9.10">
    <property type="entry name" value="Aldehyde ferredoxin oxidoreductase, N-terminal domain"/>
    <property type="match status" value="1"/>
</dbReference>
<evidence type="ECO:0000256" key="2">
    <source>
        <dbReference type="ARBA" id="ARBA00011032"/>
    </source>
</evidence>
<evidence type="ECO:0000259" key="7">
    <source>
        <dbReference type="SMART" id="SM00790"/>
    </source>
</evidence>
<evidence type="ECO:0000256" key="3">
    <source>
        <dbReference type="ARBA" id="ARBA00022485"/>
    </source>
</evidence>
<sequence>DAIIIEGKAKSPIFIWIKNENVEIRDASLIWGKTTGEAQQIIKNELDDKLVHISQIGPGGEHLVRYACVINDLRSAAGRTGMGAVMGSKNLKAVVVRGNKRPKVANKEKLRELRDSFSNNYLKNYKEYYSYGTGGGVMEMFATIGNLPTRNFKAGGTNRAKTLDPKINKEEINLKMETCFACPIKCKKVVQIKEPWVVDPIYGGPEYETIAAFGSNCGIYDLKAVCKANELCNKYSIDTISTGMNISFAMECFENNILNESDTGGIVLKFGNSQAMIQMIEKIAKREGLGDILAEGVKRAAEKIQNGAQEFAIHVKGQELPMHEPRFKQGLGLGYTISPTGAEHMHNLHDTAIASKGSIANFNTFGILTPLQLDDLSAKKVRALIYQMNWCALGNALVMCYFV</sequence>
<dbReference type="Gene3D" id="1.10.569.10">
    <property type="entry name" value="Aldehyde Ferredoxin Oxidoreductase Protein, subunit A, domain 2"/>
    <property type="match status" value="1"/>
</dbReference>
<reference evidence="8" key="1">
    <citation type="journal article" date="2014" name="Front. Microbiol.">
        <title>High frequency of phylogenetically diverse reductive dehalogenase-homologous genes in deep subseafloor sedimentary metagenomes.</title>
        <authorList>
            <person name="Kawai M."/>
            <person name="Futagami T."/>
            <person name="Toyoda A."/>
            <person name="Takaki Y."/>
            <person name="Nishi S."/>
            <person name="Hori S."/>
            <person name="Arai W."/>
            <person name="Tsubouchi T."/>
            <person name="Morono Y."/>
            <person name="Uchiyama I."/>
            <person name="Ito T."/>
            <person name="Fujiyama A."/>
            <person name="Inagaki F."/>
            <person name="Takami H."/>
        </authorList>
    </citation>
    <scope>NUCLEOTIDE SEQUENCE</scope>
    <source>
        <strain evidence="8">Expedition CK06-06</strain>
    </source>
</reference>
<evidence type="ECO:0000313" key="8">
    <source>
        <dbReference type="EMBL" id="GAI87377.1"/>
    </source>
</evidence>
<evidence type="ECO:0000256" key="6">
    <source>
        <dbReference type="ARBA" id="ARBA00023014"/>
    </source>
</evidence>
<evidence type="ECO:0000256" key="1">
    <source>
        <dbReference type="ARBA" id="ARBA00001966"/>
    </source>
</evidence>
<feature type="domain" description="Aldehyde ferredoxin oxidoreductase N-terminal" evidence="7">
    <location>
        <begin position="1"/>
        <end position="100"/>
    </location>
</feature>
<keyword evidence="6" id="KW-0411">Iron-sulfur</keyword>
<dbReference type="AlphaFoldDB" id="X1S2V3"/>
<comment type="caution">
    <text evidence="8">The sequence shown here is derived from an EMBL/GenBank/DDBJ whole genome shotgun (WGS) entry which is preliminary data.</text>
</comment>
<keyword evidence="4" id="KW-0479">Metal-binding</keyword>
<dbReference type="InterPro" id="IPR036021">
    <property type="entry name" value="Tungsten_al_ferr_oxy-like_C"/>
</dbReference>
<dbReference type="GO" id="GO:0016625">
    <property type="term" value="F:oxidoreductase activity, acting on the aldehyde or oxo group of donors, iron-sulfur protein as acceptor"/>
    <property type="evidence" value="ECO:0007669"/>
    <property type="project" value="InterPro"/>
</dbReference>
<dbReference type="InterPro" id="IPR013983">
    <property type="entry name" value="Ald_Fedxn_OxRdtase_N"/>
</dbReference>
<keyword evidence="3" id="KW-0004">4Fe-4S</keyword>
<comment type="cofactor">
    <cofactor evidence="1">
        <name>[4Fe-4S] cluster</name>
        <dbReference type="ChEBI" id="CHEBI:49883"/>
    </cofactor>
</comment>